<feature type="domain" description="NfeD integral membrane" evidence="8">
    <location>
        <begin position="276"/>
        <end position="390"/>
    </location>
</feature>
<protein>
    <submittedName>
        <fullName evidence="10">Putative membrane-bound ClpP-class protease associated with</fullName>
    </submittedName>
</protein>
<evidence type="ECO:0000313" key="10">
    <source>
        <dbReference type="EMBL" id="ESR23361.1"/>
    </source>
</evidence>
<sequence>MPTAGPRHRHSGPRGRVLLFALATLTVLGAFLFLSDRTLSAAQPAESGGTVLLLDVQGAIGPATTLFLRRGLDEAADRGAAAIVLRIDTPGGLVSSTRDIIRDLLGSPVPVIAYVAPSGARAASAGTYILYASHLAAMAPGTNVGAATPIEIGGGLTPGGEGEEEGEDRPSRDPASSKAVNDAVAQIRSLADIHGRNADWAEHAVRDAESLAARAALDENVIEILADDLLDLLAQADGRQVRVQGRDVVLRTADLGLTSLEPDWRTRLLAAITDPNIAYILMLIGIYGIILEFWNPGTIFSGVIGAIALVVALFALNMLPVSYAGGALLFLGLALMAAEAFVPSFGILGIGGAVAFALGSVFLFEDVPGFALSPAVIAVATAVTAGFLILGFAAVARAYRRRVVTGDETLPDEPAEVIEWSGTSGSIHVHGERWKARSDASFAAGDHVRVIGREGLVLVVEPEQTTPNRTGDA</sequence>
<organism evidence="10 11">
    <name type="scientific">Lutibaculum baratangense AMV1</name>
    <dbReference type="NCBI Taxonomy" id="631454"/>
    <lineage>
        <taxon>Bacteria</taxon>
        <taxon>Pseudomonadati</taxon>
        <taxon>Pseudomonadota</taxon>
        <taxon>Alphaproteobacteria</taxon>
        <taxon>Hyphomicrobiales</taxon>
        <taxon>Tepidamorphaceae</taxon>
        <taxon>Lutibaculum</taxon>
    </lineage>
</organism>
<evidence type="ECO:0000259" key="9">
    <source>
        <dbReference type="Pfam" id="PF25145"/>
    </source>
</evidence>
<keyword evidence="10" id="KW-0378">Hydrolase</keyword>
<dbReference type="EMBL" id="AWXZ01000039">
    <property type="protein sequence ID" value="ESR23361.1"/>
    <property type="molecule type" value="Genomic_DNA"/>
</dbReference>
<dbReference type="PATRIC" id="fig|631454.5.peg.3389"/>
<keyword evidence="10" id="KW-0645">Protease</keyword>
<evidence type="ECO:0000256" key="2">
    <source>
        <dbReference type="ARBA" id="ARBA00022692"/>
    </source>
</evidence>
<dbReference type="InterPro" id="IPR052165">
    <property type="entry name" value="Membrane_assoc_protease"/>
</dbReference>
<proteinExistence type="predicted"/>
<reference evidence="10 11" key="1">
    <citation type="journal article" date="2014" name="Genome Announc.">
        <title>Draft Genome Sequence of Lutibaculum baratangense Strain AMV1T, Isolated from a Mud Volcano in Andamans, India.</title>
        <authorList>
            <person name="Singh A."/>
            <person name="Sreenivas A."/>
            <person name="Sathyanarayana Reddy G."/>
            <person name="Pinnaka A.K."/>
            <person name="Shivaji S."/>
        </authorList>
    </citation>
    <scope>NUCLEOTIDE SEQUENCE [LARGE SCALE GENOMIC DNA]</scope>
    <source>
        <strain evidence="10 11">AMV1</strain>
    </source>
</reference>
<dbReference type="FunFam" id="3.90.226.10:FF:000089">
    <property type="entry name" value="Membrane-bound serine protease"/>
    <property type="match status" value="1"/>
</dbReference>
<dbReference type="PANTHER" id="PTHR33507">
    <property type="entry name" value="INNER MEMBRANE PROTEIN YBBJ"/>
    <property type="match status" value="1"/>
</dbReference>
<feature type="domain" description="NfeD-like C-terminal" evidence="7">
    <location>
        <begin position="408"/>
        <end position="462"/>
    </location>
</feature>
<comment type="caution">
    <text evidence="10">The sequence shown here is derived from an EMBL/GenBank/DDBJ whole genome shotgun (WGS) entry which is preliminary data.</text>
</comment>
<dbReference type="SUPFAM" id="SSF52096">
    <property type="entry name" value="ClpP/crotonase"/>
    <property type="match status" value="1"/>
</dbReference>
<dbReference type="GO" id="GO:0016020">
    <property type="term" value="C:membrane"/>
    <property type="evidence" value="ECO:0007669"/>
    <property type="project" value="UniProtKB-SubCell"/>
</dbReference>
<dbReference type="Gene3D" id="3.90.226.10">
    <property type="entry name" value="2-enoyl-CoA Hydratase, Chain A, domain 1"/>
    <property type="match status" value="1"/>
</dbReference>
<name>V4RB09_9HYPH</name>
<feature type="transmembrane region" description="Helical" evidence="6">
    <location>
        <begin position="277"/>
        <end position="294"/>
    </location>
</feature>
<dbReference type="GO" id="GO:0008233">
    <property type="term" value="F:peptidase activity"/>
    <property type="evidence" value="ECO:0007669"/>
    <property type="project" value="UniProtKB-KW"/>
</dbReference>
<dbReference type="GO" id="GO:0006508">
    <property type="term" value="P:proteolysis"/>
    <property type="evidence" value="ECO:0007669"/>
    <property type="project" value="UniProtKB-KW"/>
</dbReference>
<dbReference type="AlphaFoldDB" id="V4RB09"/>
<keyword evidence="3 6" id="KW-1133">Transmembrane helix</keyword>
<evidence type="ECO:0000256" key="1">
    <source>
        <dbReference type="ARBA" id="ARBA00004141"/>
    </source>
</evidence>
<dbReference type="SUPFAM" id="SSF141322">
    <property type="entry name" value="NfeD domain-like"/>
    <property type="match status" value="1"/>
</dbReference>
<accession>V4RB09</accession>
<keyword evidence="2 6" id="KW-0812">Transmembrane</keyword>
<feature type="transmembrane region" description="Helical" evidence="6">
    <location>
        <begin position="345"/>
        <end position="364"/>
    </location>
</feature>
<dbReference type="Proteomes" id="UP000017819">
    <property type="component" value="Unassembled WGS sequence"/>
</dbReference>
<dbReference type="Pfam" id="PF24961">
    <property type="entry name" value="NfeD_membrane"/>
    <property type="match status" value="1"/>
</dbReference>
<dbReference type="Pfam" id="PF01957">
    <property type="entry name" value="NfeD"/>
    <property type="match status" value="1"/>
</dbReference>
<evidence type="ECO:0000256" key="5">
    <source>
        <dbReference type="SAM" id="MobiDB-lite"/>
    </source>
</evidence>
<dbReference type="STRING" id="631454.N177_3429"/>
<evidence type="ECO:0000259" key="8">
    <source>
        <dbReference type="Pfam" id="PF24961"/>
    </source>
</evidence>
<gene>
    <name evidence="10" type="ORF">N177_3429</name>
</gene>
<dbReference type="InterPro" id="IPR029045">
    <property type="entry name" value="ClpP/crotonase-like_dom_sf"/>
</dbReference>
<feature type="transmembrane region" description="Helical" evidence="6">
    <location>
        <begin position="299"/>
        <end position="316"/>
    </location>
</feature>
<feature type="region of interest" description="Disordered" evidence="5">
    <location>
        <begin position="149"/>
        <end position="178"/>
    </location>
</feature>
<evidence type="ECO:0000256" key="6">
    <source>
        <dbReference type="SAM" id="Phobius"/>
    </source>
</evidence>
<dbReference type="PANTHER" id="PTHR33507:SF4">
    <property type="entry name" value="NODULATION COMPETITIVENESS PROTEIN NFED"/>
    <property type="match status" value="1"/>
</dbReference>
<dbReference type="CDD" id="cd07020">
    <property type="entry name" value="Clp_protease_NfeD_1"/>
    <property type="match status" value="1"/>
</dbReference>
<dbReference type="Gene3D" id="2.40.50.140">
    <property type="entry name" value="Nucleic acid-binding proteins"/>
    <property type="match status" value="1"/>
</dbReference>
<evidence type="ECO:0000259" key="7">
    <source>
        <dbReference type="Pfam" id="PF01957"/>
    </source>
</evidence>
<dbReference type="Pfam" id="PF25145">
    <property type="entry name" value="NfeD1b_N"/>
    <property type="match status" value="1"/>
</dbReference>
<dbReference type="eggNOG" id="COG1030">
    <property type="taxonomic scope" value="Bacteria"/>
</dbReference>
<dbReference type="InterPro" id="IPR012340">
    <property type="entry name" value="NA-bd_OB-fold"/>
</dbReference>
<feature type="domain" description="NfeD1b N-terminal" evidence="9">
    <location>
        <begin position="51"/>
        <end position="155"/>
    </location>
</feature>
<dbReference type="InterPro" id="IPR002810">
    <property type="entry name" value="NfeD-like_C"/>
</dbReference>
<feature type="transmembrane region" description="Helical" evidence="6">
    <location>
        <begin position="370"/>
        <end position="395"/>
    </location>
</feature>
<evidence type="ECO:0000256" key="4">
    <source>
        <dbReference type="ARBA" id="ARBA00023136"/>
    </source>
</evidence>
<dbReference type="InterPro" id="IPR056738">
    <property type="entry name" value="NfeD1b_N"/>
</dbReference>
<evidence type="ECO:0000256" key="3">
    <source>
        <dbReference type="ARBA" id="ARBA00022989"/>
    </source>
</evidence>
<evidence type="ECO:0000313" key="11">
    <source>
        <dbReference type="Proteomes" id="UP000017819"/>
    </source>
</evidence>
<dbReference type="InterPro" id="IPR056739">
    <property type="entry name" value="NfeD_membrane"/>
</dbReference>
<keyword evidence="4 6" id="KW-0472">Membrane</keyword>
<keyword evidence="11" id="KW-1185">Reference proteome</keyword>
<comment type="subcellular location">
    <subcellularLocation>
        <location evidence="1">Membrane</location>
        <topology evidence="1">Multi-pass membrane protein</topology>
    </subcellularLocation>
</comment>